<protein>
    <submittedName>
        <fullName evidence="2">Uncharacterized protein</fullName>
    </submittedName>
</protein>
<accession>A0A644YJM0</accession>
<feature type="transmembrane region" description="Helical" evidence="1">
    <location>
        <begin position="44"/>
        <end position="63"/>
    </location>
</feature>
<evidence type="ECO:0000313" key="2">
    <source>
        <dbReference type="EMBL" id="MPM28832.1"/>
    </source>
</evidence>
<evidence type="ECO:0000256" key="1">
    <source>
        <dbReference type="SAM" id="Phobius"/>
    </source>
</evidence>
<keyword evidence="1" id="KW-1133">Transmembrane helix</keyword>
<reference evidence="2" key="1">
    <citation type="submission" date="2019-08" db="EMBL/GenBank/DDBJ databases">
        <authorList>
            <person name="Kucharzyk K."/>
            <person name="Murdoch R.W."/>
            <person name="Higgins S."/>
            <person name="Loffler F."/>
        </authorList>
    </citation>
    <scope>NUCLEOTIDE SEQUENCE</scope>
</reference>
<organism evidence="2">
    <name type="scientific">bioreactor metagenome</name>
    <dbReference type="NCBI Taxonomy" id="1076179"/>
    <lineage>
        <taxon>unclassified sequences</taxon>
        <taxon>metagenomes</taxon>
        <taxon>ecological metagenomes</taxon>
    </lineage>
</organism>
<keyword evidence="1" id="KW-0812">Transmembrane</keyword>
<comment type="caution">
    <text evidence="2">The sequence shown here is derived from an EMBL/GenBank/DDBJ whole genome shotgun (WGS) entry which is preliminary data.</text>
</comment>
<proteinExistence type="predicted"/>
<dbReference type="EMBL" id="VSSQ01005358">
    <property type="protein sequence ID" value="MPM28832.1"/>
    <property type="molecule type" value="Genomic_DNA"/>
</dbReference>
<feature type="transmembrane region" description="Helical" evidence="1">
    <location>
        <begin position="98"/>
        <end position="121"/>
    </location>
</feature>
<gene>
    <name evidence="2" type="ORF">SDC9_75363</name>
</gene>
<keyword evidence="1" id="KW-0472">Membrane</keyword>
<sequence length="131" mass="14546">MSSLFLDSFQLIVAGYLLYIAIKGSGTMYRFFDLPEREQPRIRKLLRTVYLVCGLLALLDAGANMLQNSMFTQQVLESGTTVTQNFTLDGFAFVTFDLLSIVSTVLTCVIILTLALTFIYLRSVAAKAGKK</sequence>
<name>A0A644YJM0_9ZZZZ</name>
<dbReference type="AlphaFoldDB" id="A0A644YJM0"/>
<feature type="transmembrane region" description="Helical" evidence="1">
    <location>
        <begin position="12"/>
        <end position="32"/>
    </location>
</feature>